<dbReference type="PANTHER" id="PTHR21600:SF87">
    <property type="entry name" value="RNA PSEUDOURIDYLATE SYNTHASE DOMAIN-CONTAINING PROTEIN 1"/>
    <property type="match status" value="1"/>
</dbReference>
<dbReference type="InterPro" id="IPR006224">
    <property type="entry name" value="PsdUridine_synth_RluA-like_CS"/>
</dbReference>
<evidence type="ECO:0000259" key="2">
    <source>
        <dbReference type="Pfam" id="PF00849"/>
    </source>
</evidence>
<keyword evidence="4" id="KW-1185">Reference proteome</keyword>
<sequence length="227" mass="25821">MIIRRIFESDDFVLIDKLAGVLTTPSRFEEEDIRLCLGTALQAEMKQQIYPVHRLDFEVSGLVMFAKNAEAHRQSNAWFENKLVQKTYRALTTPQDFSHIPANISNPRITFEPKANETLHWKSQLLRGKKRTYESPQGKPSLTLAAFLGTTKDFLLWDLQPVTGRPHQLRYELSRHGFPIVGDALYGSKVPFGENKIALRSYKIDFSKAPSAKAFGLPPAVEIEAEF</sequence>
<dbReference type="PROSITE" id="PS01129">
    <property type="entry name" value="PSI_RLU"/>
    <property type="match status" value="1"/>
</dbReference>
<dbReference type="InterPro" id="IPR020103">
    <property type="entry name" value="PsdUridine_synth_cat_dom_sf"/>
</dbReference>
<dbReference type="Pfam" id="PF00849">
    <property type="entry name" value="PseudoU_synth_2"/>
    <property type="match status" value="1"/>
</dbReference>
<organism evidence="3 4">
    <name type="scientific">Bdellovibrio reynosensis</name>
    <dbReference type="NCBI Taxonomy" id="2835041"/>
    <lineage>
        <taxon>Bacteria</taxon>
        <taxon>Pseudomonadati</taxon>
        <taxon>Bdellovibrionota</taxon>
        <taxon>Bdellovibrionia</taxon>
        <taxon>Bdellovibrionales</taxon>
        <taxon>Pseudobdellovibrionaceae</taxon>
        <taxon>Bdellovibrio</taxon>
    </lineage>
</organism>
<evidence type="ECO:0000256" key="1">
    <source>
        <dbReference type="ARBA" id="ARBA00010876"/>
    </source>
</evidence>
<accession>A0ABY4CC14</accession>
<dbReference type="InterPro" id="IPR050188">
    <property type="entry name" value="RluA_PseudoU_synthase"/>
</dbReference>
<name>A0ABY4CC14_9BACT</name>
<dbReference type="InterPro" id="IPR006145">
    <property type="entry name" value="PsdUridine_synth_RsuA/RluA"/>
</dbReference>
<dbReference type="CDD" id="cd02869">
    <property type="entry name" value="PseudoU_synth_RluA_like"/>
    <property type="match status" value="1"/>
</dbReference>
<comment type="similarity">
    <text evidence="1">Belongs to the pseudouridine synthase RluA family.</text>
</comment>
<dbReference type="PANTHER" id="PTHR21600">
    <property type="entry name" value="MITOCHONDRIAL RNA PSEUDOURIDINE SYNTHASE"/>
    <property type="match status" value="1"/>
</dbReference>
<dbReference type="SUPFAM" id="SSF55120">
    <property type="entry name" value="Pseudouridine synthase"/>
    <property type="match status" value="1"/>
</dbReference>
<proteinExistence type="inferred from homology"/>
<gene>
    <name evidence="3" type="ORF">MNR06_05925</name>
</gene>
<dbReference type="EMBL" id="CP093442">
    <property type="protein sequence ID" value="UOF02487.1"/>
    <property type="molecule type" value="Genomic_DNA"/>
</dbReference>
<evidence type="ECO:0000313" key="4">
    <source>
        <dbReference type="Proteomes" id="UP000830116"/>
    </source>
</evidence>
<reference evidence="3" key="1">
    <citation type="submission" date="2022-03" db="EMBL/GenBank/DDBJ databases">
        <title>Genome Identification and Characterization of new species Bdellovibrio reynosense LBG001 sp. nov. from a Mexico soil sample.</title>
        <authorList>
            <person name="Camilli A."/>
            <person name="Ajao Y."/>
            <person name="Guo X."/>
        </authorList>
    </citation>
    <scope>NUCLEOTIDE SEQUENCE</scope>
    <source>
        <strain evidence="3">LBG001</strain>
    </source>
</reference>
<dbReference type="Gene3D" id="3.30.2350.10">
    <property type="entry name" value="Pseudouridine synthase"/>
    <property type="match status" value="1"/>
</dbReference>
<dbReference type="Proteomes" id="UP000830116">
    <property type="component" value="Chromosome"/>
</dbReference>
<protein>
    <submittedName>
        <fullName evidence="3">RNA pseudouridine synthase</fullName>
    </submittedName>
</protein>
<feature type="domain" description="Pseudouridine synthase RsuA/RluA-like" evidence="2">
    <location>
        <begin position="11"/>
        <end position="173"/>
    </location>
</feature>
<dbReference type="RefSeq" id="WP_243540022.1">
    <property type="nucleotide sequence ID" value="NZ_CP093442.1"/>
</dbReference>
<evidence type="ECO:0000313" key="3">
    <source>
        <dbReference type="EMBL" id="UOF02487.1"/>
    </source>
</evidence>